<dbReference type="Proteomes" id="UP000199658">
    <property type="component" value="Unassembled WGS sequence"/>
</dbReference>
<evidence type="ECO:0000313" key="2">
    <source>
        <dbReference type="EMBL" id="SFR36674.1"/>
    </source>
</evidence>
<evidence type="ECO:0008006" key="4">
    <source>
        <dbReference type="Google" id="ProtNLM"/>
    </source>
</evidence>
<name>A0A1I6G393_9RHOB</name>
<dbReference type="AlphaFoldDB" id="A0A1I6G393"/>
<dbReference type="RefSeq" id="WP_245780906.1">
    <property type="nucleotide sequence ID" value="NZ_FOYO01000001.1"/>
</dbReference>
<dbReference type="PROSITE" id="PS51257">
    <property type="entry name" value="PROKAR_LIPOPROTEIN"/>
    <property type="match status" value="1"/>
</dbReference>
<dbReference type="STRING" id="670154.SAMN04488002_0823"/>
<evidence type="ECO:0000313" key="3">
    <source>
        <dbReference type="Proteomes" id="UP000199658"/>
    </source>
</evidence>
<organism evidence="2 3">
    <name type="scientific">Litoreibacter janthinus</name>
    <dbReference type="NCBI Taxonomy" id="670154"/>
    <lineage>
        <taxon>Bacteria</taxon>
        <taxon>Pseudomonadati</taxon>
        <taxon>Pseudomonadota</taxon>
        <taxon>Alphaproteobacteria</taxon>
        <taxon>Rhodobacterales</taxon>
        <taxon>Roseobacteraceae</taxon>
        <taxon>Litoreibacter</taxon>
    </lineage>
</organism>
<protein>
    <recommendedName>
        <fullName evidence="4">Dihydrodipicolinate reductase</fullName>
    </recommendedName>
</protein>
<feature type="signal peptide" evidence="1">
    <location>
        <begin position="1"/>
        <end position="23"/>
    </location>
</feature>
<keyword evidence="3" id="KW-1185">Reference proteome</keyword>
<reference evidence="3" key="1">
    <citation type="submission" date="2016-10" db="EMBL/GenBank/DDBJ databases">
        <authorList>
            <person name="Varghese N."/>
            <person name="Submissions S."/>
        </authorList>
    </citation>
    <scope>NUCLEOTIDE SEQUENCE [LARGE SCALE GENOMIC DNA]</scope>
    <source>
        <strain evidence="3">DSM 26921</strain>
    </source>
</reference>
<keyword evidence="1" id="KW-0732">Signal</keyword>
<gene>
    <name evidence="2" type="ORF">SAMN04488002_0823</name>
</gene>
<sequence>MTALRLSPYAAAFLACMALPAAAFDRISTKSEFVRTVSGKDLTIFGISVTVQPDGGIGGKAYGRKVEGQWSWRDGYFCRDLFWGDMDLGPNCQEVRVNGDVIRFQSDKGTGRFADLTMR</sequence>
<accession>A0A1I6G393</accession>
<proteinExistence type="predicted"/>
<evidence type="ECO:0000256" key="1">
    <source>
        <dbReference type="SAM" id="SignalP"/>
    </source>
</evidence>
<feature type="chain" id="PRO_5011779745" description="Dihydrodipicolinate reductase" evidence="1">
    <location>
        <begin position="24"/>
        <end position="119"/>
    </location>
</feature>
<dbReference type="EMBL" id="FOYO01000001">
    <property type="protein sequence ID" value="SFR36674.1"/>
    <property type="molecule type" value="Genomic_DNA"/>
</dbReference>